<dbReference type="SUPFAM" id="SSF56815">
    <property type="entry name" value="Sec1/munc18-like (SM) proteins"/>
    <property type="match status" value="1"/>
</dbReference>
<dbReference type="InterPro" id="IPR013083">
    <property type="entry name" value="Znf_RING/FYVE/PHD"/>
</dbReference>
<reference evidence="2 3" key="1">
    <citation type="submission" date="2019-06" db="EMBL/GenBank/DDBJ databases">
        <title>Draft genomes of female and male turbot (Scophthalmus maximus).</title>
        <authorList>
            <person name="Xu H."/>
            <person name="Xu X.-W."/>
            <person name="Shao C."/>
            <person name="Chen S."/>
        </authorList>
    </citation>
    <scope>NUCLEOTIDE SEQUENCE [LARGE SCALE GENOMIC DNA]</scope>
    <source>
        <strain evidence="2">Ysfricsl-2016a</strain>
        <tissue evidence="2">Blood</tissue>
    </source>
</reference>
<dbReference type="Gene3D" id="3.30.40.10">
    <property type="entry name" value="Zinc/RING finger domain, C3HC4 (zinc finger)"/>
    <property type="match status" value="1"/>
</dbReference>
<sequence>MIKPSMFSSTSVQLKDKINKKRSESGPDSSLTGGGAAAAESRPRPTTTKKKKQQRKRKCTLCSNKENFQEEMLRMGIFIPERDASWELEENAYSELLEVYERCDALVCLCSDGPTHSAKSGPSLPVTASSSEDLLQALAPQLRPLSVQVEVSGYQALLSGLDLVRRPDFDPALSLSVRFLDEEKTTFPSSLRDGGTARQYFLKLLVQQIQDSVVFEGPDGSKNLALDSQEAESLDSLRDAMVSSREFLEVAGCDRPIGSLEERGALVEDLVGFTLITRMQLPLQRFREGLQTLGVFDQVQLFPAEFRNVFCEATARLSAQLLAELFTVNWSEQTEKLNKETPVVTFWRHFLLECEGIQTVSMTTDLRSLKQLLQLNCLMSPLLFYPLSSPPFSSPPGEREWEYGGLFPQSEPSSKLLLLPVTSSYGAFKSSMEQAVFDQYLNFITLEDDMFILCHQSKELISYHAINRADIQDTDMEAIMDTIVDSLFCFFVTLVEIEEEASVHLFHFEYLYLFNELNLSC</sequence>
<dbReference type="InterPro" id="IPR011011">
    <property type="entry name" value="Znf_FYVE_PHD"/>
</dbReference>
<dbReference type="Gene3D" id="3.40.50.1910">
    <property type="match status" value="1"/>
</dbReference>
<protein>
    <recommendedName>
        <fullName evidence="4">HECT domain-containing protein</fullName>
    </recommendedName>
</protein>
<dbReference type="Proteomes" id="UP000438429">
    <property type="component" value="Unassembled WGS sequence"/>
</dbReference>
<dbReference type="PANTHER" id="PTHR12420:SF42">
    <property type="entry name" value="G2_M PHASE-SPECIFIC E3 UBIQUITIN-PROTEIN LIGASE"/>
    <property type="match status" value="1"/>
</dbReference>
<dbReference type="InterPro" id="IPR036045">
    <property type="entry name" value="Sec1-like_sf"/>
</dbReference>
<feature type="compositionally biased region" description="Basic and acidic residues" evidence="1">
    <location>
        <begin position="14"/>
        <end position="25"/>
    </location>
</feature>
<organism evidence="2 3">
    <name type="scientific">Scophthalmus maximus</name>
    <name type="common">Turbot</name>
    <name type="synonym">Psetta maxima</name>
    <dbReference type="NCBI Taxonomy" id="52904"/>
    <lineage>
        <taxon>Eukaryota</taxon>
        <taxon>Metazoa</taxon>
        <taxon>Chordata</taxon>
        <taxon>Craniata</taxon>
        <taxon>Vertebrata</taxon>
        <taxon>Euteleostomi</taxon>
        <taxon>Actinopterygii</taxon>
        <taxon>Neopterygii</taxon>
        <taxon>Teleostei</taxon>
        <taxon>Neoteleostei</taxon>
        <taxon>Acanthomorphata</taxon>
        <taxon>Carangaria</taxon>
        <taxon>Pleuronectiformes</taxon>
        <taxon>Pleuronectoidei</taxon>
        <taxon>Scophthalmidae</taxon>
        <taxon>Scophthalmus</taxon>
    </lineage>
</organism>
<gene>
    <name evidence="2" type="ORF">F2P81_002937</name>
</gene>
<dbReference type="AlphaFoldDB" id="A0A6A4TG22"/>
<dbReference type="InterPro" id="IPR027482">
    <property type="entry name" value="Sec1-like_dom2"/>
</dbReference>
<feature type="compositionally biased region" description="Polar residues" evidence="1">
    <location>
        <begin position="1"/>
        <end position="13"/>
    </location>
</feature>
<comment type="caution">
    <text evidence="2">The sequence shown here is derived from an EMBL/GenBank/DDBJ whole genome shotgun (WGS) entry which is preliminary data.</text>
</comment>
<evidence type="ECO:0000313" key="2">
    <source>
        <dbReference type="EMBL" id="KAF0043779.1"/>
    </source>
</evidence>
<evidence type="ECO:0008006" key="4">
    <source>
        <dbReference type="Google" id="ProtNLM"/>
    </source>
</evidence>
<dbReference type="PANTHER" id="PTHR12420">
    <property type="entry name" value="PHD FINGER PROTEIN"/>
    <property type="match status" value="1"/>
</dbReference>
<accession>A0A6A4TG22</accession>
<evidence type="ECO:0000313" key="3">
    <source>
        <dbReference type="Proteomes" id="UP000438429"/>
    </source>
</evidence>
<dbReference type="GO" id="GO:0005634">
    <property type="term" value="C:nucleus"/>
    <property type="evidence" value="ECO:0007669"/>
    <property type="project" value="TreeGrafter"/>
</dbReference>
<feature type="region of interest" description="Disordered" evidence="1">
    <location>
        <begin position="1"/>
        <end position="56"/>
    </location>
</feature>
<name>A0A6A4TG22_SCOMX</name>
<evidence type="ECO:0000256" key="1">
    <source>
        <dbReference type="SAM" id="MobiDB-lite"/>
    </source>
</evidence>
<feature type="compositionally biased region" description="Basic residues" evidence="1">
    <location>
        <begin position="47"/>
        <end position="56"/>
    </location>
</feature>
<dbReference type="InterPro" id="IPR051188">
    <property type="entry name" value="PHD-type_Zinc_Finger"/>
</dbReference>
<proteinExistence type="predicted"/>
<dbReference type="SUPFAM" id="SSF57903">
    <property type="entry name" value="FYVE/PHD zinc finger"/>
    <property type="match status" value="1"/>
</dbReference>
<dbReference type="EMBL" id="VEVO01000003">
    <property type="protein sequence ID" value="KAF0043779.1"/>
    <property type="molecule type" value="Genomic_DNA"/>
</dbReference>